<dbReference type="SUPFAM" id="SSF52777">
    <property type="entry name" value="CoA-dependent acyltransferases"/>
    <property type="match status" value="1"/>
</dbReference>
<evidence type="ECO:0000256" key="3">
    <source>
        <dbReference type="ARBA" id="ARBA00004771"/>
    </source>
</evidence>
<evidence type="ECO:0000256" key="11">
    <source>
        <dbReference type="SAM" id="Phobius"/>
    </source>
</evidence>
<keyword evidence="11" id="KW-0812">Transmembrane</keyword>
<evidence type="ECO:0000256" key="7">
    <source>
        <dbReference type="ARBA" id="ARBA00023315"/>
    </source>
</evidence>
<evidence type="ECO:0000256" key="5">
    <source>
        <dbReference type="ARBA" id="ARBA00022679"/>
    </source>
</evidence>
<dbReference type="InterPro" id="IPR009721">
    <property type="entry name" value="O-acyltransferase_WSD1_C"/>
</dbReference>
<comment type="catalytic activity">
    <reaction evidence="9">
        <text>a long chain fatty alcohol + a fatty acyl-CoA = a long-chain alcohol wax ester + CoA</text>
        <dbReference type="Rhea" id="RHEA:38443"/>
        <dbReference type="ChEBI" id="CHEBI:17135"/>
        <dbReference type="ChEBI" id="CHEBI:57287"/>
        <dbReference type="ChEBI" id="CHEBI:77636"/>
        <dbReference type="ChEBI" id="CHEBI:235323"/>
        <dbReference type="EC" id="2.3.1.75"/>
    </reaction>
</comment>
<sequence>MMEDDEPLTPGGRLFLQPQMNQIIHCVLGLKNPIDVESVKFQVENSVMLQHPRFSSVMVRDHRGIEHWRPTKIDIDRHLLVIHNPLPTFSSDDHQSAICDYLSDLSTSSTLSMDKPLWEMHILIPHKCVIFRIHHSLGDGISLMSMLLASCRKLQDPHSLPTISLPTKPPTNFFIRFYNLLVSLFYSFIYFLQFILRCLWIRDRKTAISGGSGVELWPRKMATATFALNDMKTVKAAVPNATINDVLFAVISSGISRYLDFRKPNGLRDGVQLTGLAMVNLRKQPGLQELSNLMRNNSGARWGNKFGMILLPIYYHRSNSSEPLEYLKRAKVMIDRKKQSLESHLSYKIGDFVMSTLGAKFASMLNYRILCNTTFTISNVVGPQEEIMIGGNPVTYLRANNSALPHALILNMVSYAGKADMQVQVAKDIIPDPEFLAKCFEDALLEMKEQVTAKI</sequence>
<comment type="pathway">
    <text evidence="3">Glycerolipid metabolism; triacylglycerol biosynthesis.</text>
</comment>
<keyword evidence="11" id="KW-0472">Membrane</keyword>
<evidence type="ECO:0000256" key="2">
    <source>
        <dbReference type="ARBA" id="ARBA00004586"/>
    </source>
</evidence>
<feature type="transmembrane region" description="Helical" evidence="11">
    <location>
        <begin position="177"/>
        <end position="196"/>
    </location>
</feature>
<comment type="similarity">
    <text evidence="8">In the N-terminal section; belongs to the long-chain O-acyltransferase family.</text>
</comment>
<evidence type="ECO:0000256" key="9">
    <source>
        <dbReference type="ARBA" id="ARBA00047604"/>
    </source>
</evidence>
<dbReference type="GeneID" id="101515292"/>
<protein>
    <submittedName>
        <fullName evidence="15">O-acyltransferase WSD1-like</fullName>
    </submittedName>
</protein>
<dbReference type="RefSeq" id="XP_004511283.1">
    <property type="nucleotide sequence ID" value="XM_004511226.3"/>
</dbReference>
<evidence type="ECO:0000256" key="8">
    <source>
        <dbReference type="ARBA" id="ARBA00024360"/>
    </source>
</evidence>
<dbReference type="PANTHER" id="PTHR31650">
    <property type="entry name" value="O-ACYLTRANSFERASE (WSD1-LIKE) FAMILY PROTEIN"/>
    <property type="match status" value="1"/>
</dbReference>
<evidence type="ECO:0000259" key="12">
    <source>
        <dbReference type="Pfam" id="PF03007"/>
    </source>
</evidence>
<name>A0A1S2YWZ9_CICAR</name>
<accession>A0A1S2YWZ9</accession>
<proteinExistence type="inferred from homology"/>
<evidence type="ECO:0000313" key="15">
    <source>
        <dbReference type="RefSeq" id="XP_004511283.1"/>
    </source>
</evidence>
<keyword evidence="7" id="KW-0012">Acyltransferase</keyword>
<dbReference type="eggNOG" id="ENOG502QTZ2">
    <property type="taxonomic scope" value="Eukaryota"/>
</dbReference>
<evidence type="ECO:0000256" key="6">
    <source>
        <dbReference type="ARBA" id="ARBA00022824"/>
    </source>
</evidence>
<dbReference type="GO" id="GO:0047196">
    <property type="term" value="F:long-chain-alcohol O-fatty-acyltransferase activity"/>
    <property type="evidence" value="ECO:0007669"/>
    <property type="project" value="UniProtKB-EC"/>
</dbReference>
<feature type="domain" description="O-acyltransferase WSD1-like N-terminal" evidence="12">
    <location>
        <begin position="67"/>
        <end position="165"/>
    </location>
</feature>
<comment type="subcellular location">
    <subcellularLocation>
        <location evidence="1">Cell membrane</location>
        <topology evidence="1">Single-pass membrane protein</topology>
    </subcellularLocation>
    <subcellularLocation>
        <location evidence="2">Endoplasmic reticulum membrane</location>
    </subcellularLocation>
</comment>
<comment type="pathway">
    <text evidence="4">Lipid metabolism.</text>
</comment>
<evidence type="ECO:0000256" key="1">
    <source>
        <dbReference type="ARBA" id="ARBA00004162"/>
    </source>
</evidence>
<evidence type="ECO:0000256" key="10">
    <source>
        <dbReference type="ARBA" id="ARBA00048109"/>
    </source>
</evidence>
<dbReference type="GO" id="GO:0005789">
    <property type="term" value="C:endoplasmic reticulum membrane"/>
    <property type="evidence" value="ECO:0007669"/>
    <property type="project" value="UniProtKB-SubCell"/>
</dbReference>
<reference evidence="15" key="2">
    <citation type="submission" date="2025-08" db="UniProtKB">
        <authorList>
            <consortium name="RefSeq"/>
        </authorList>
    </citation>
    <scope>IDENTIFICATION</scope>
    <source>
        <tissue evidence="15">Etiolated seedlings</tissue>
    </source>
</reference>
<evidence type="ECO:0000256" key="4">
    <source>
        <dbReference type="ARBA" id="ARBA00005189"/>
    </source>
</evidence>
<dbReference type="GO" id="GO:0005886">
    <property type="term" value="C:plasma membrane"/>
    <property type="evidence" value="ECO:0007669"/>
    <property type="project" value="UniProtKB-SubCell"/>
</dbReference>
<evidence type="ECO:0000259" key="13">
    <source>
        <dbReference type="Pfam" id="PF06974"/>
    </source>
</evidence>
<reference evidence="14" key="1">
    <citation type="journal article" date="2013" name="Nat. Biotechnol.">
        <title>Draft genome sequence of chickpea (Cicer arietinum) provides a resource for trait improvement.</title>
        <authorList>
            <person name="Varshney R.K."/>
            <person name="Song C."/>
            <person name="Saxena R.K."/>
            <person name="Azam S."/>
            <person name="Yu S."/>
            <person name="Sharpe A.G."/>
            <person name="Cannon S."/>
            <person name="Baek J."/>
            <person name="Rosen B.D."/>
            <person name="Tar'an B."/>
            <person name="Millan T."/>
            <person name="Zhang X."/>
            <person name="Ramsay L.D."/>
            <person name="Iwata A."/>
            <person name="Wang Y."/>
            <person name="Nelson W."/>
            <person name="Farmer A.D."/>
            <person name="Gaur P.M."/>
            <person name="Soderlund C."/>
            <person name="Penmetsa R.V."/>
            <person name="Xu C."/>
            <person name="Bharti A.K."/>
            <person name="He W."/>
            <person name="Winter P."/>
            <person name="Zhao S."/>
            <person name="Hane J.K."/>
            <person name="Carrasquilla-Garcia N."/>
            <person name="Condie J.A."/>
            <person name="Upadhyaya H.D."/>
            <person name="Luo M.C."/>
            <person name="Thudi M."/>
            <person name="Gowda C.L."/>
            <person name="Singh N.P."/>
            <person name="Lichtenzveig J."/>
            <person name="Gali K.K."/>
            <person name="Rubio J."/>
            <person name="Nadarajan N."/>
            <person name="Dolezel J."/>
            <person name="Bansal K.C."/>
            <person name="Xu X."/>
            <person name="Edwards D."/>
            <person name="Zhang G."/>
            <person name="Kahl G."/>
            <person name="Gil J."/>
            <person name="Singh K.B."/>
            <person name="Datta S.K."/>
            <person name="Jackson S.A."/>
            <person name="Wang J."/>
            <person name="Cook D.R."/>
        </authorList>
    </citation>
    <scope>NUCLEOTIDE SEQUENCE [LARGE SCALE GENOMIC DNA]</scope>
    <source>
        <strain evidence="14">cv. CDC Frontier</strain>
    </source>
</reference>
<keyword evidence="6" id="KW-0256">Endoplasmic reticulum</keyword>
<dbReference type="AlphaFoldDB" id="A0A1S2YWZ9"/>
<dbReference type="KEGG" id="cam:101515292"/>
<keyword evidence="14" id="KW-1185">Reference proteome</keyword>
<dbReference type="GO" id="GO:0004144">
    <property type="term" value="F:diacylglycerol O-acyltransferase activity"/>
    <property type="evidence" value="ECO:0007669"/>
    <property type="project" value="UniProtKB-EC"/>
</dbReference>
<dbReference type="InterPro" id="IPR004255">
    <property type="entry name" value="O-acyltransferase_WSD1_N"/>
</dbReference>
<comment type="catalytic activity">
    <reaction evidence="10">
        <text>an acyl-CoA + a 1,2-diacyl-sn-glycerol = a triacyl-sn-glycerol + CoA</text>
        <dbReference type="Rhea" id="RHEA:10868"/>
        <dbReference type="ChEBI" id="CHEBI:17815"/>
        <dbReference type="ChEBI" id="CHEBI:57287"/>
        <dbReference type="ChEBI" id="CHEBI:58342"/>
        <dbReference type="ChEBI" id="CHEBI:64615"/>
        <dbReference type="EC" id="2.3.1.20"/>
    </reaction>
</comment>
<evidence type="ECO:0000313" key="14">
    <source>
        <dbReference type="Proteomes" id="UP000087171"/>
    </source>
</evidence>
<gene>
    <name evidence="15" type="primary">LOC101515292</name>
</gene>
<organism evidence="14 15">
    <name type="scientific">Cicer arietinum</name>
    <name type="common">Chickpea</name>
    <name type="synonym">Garbanzo</name>
    <dbReference type="NCBI Taxonomy" id="3827"/>
    <lineage>
        <taxon>Eukaryota</taxon>
        <taxon>Viridiplantae</taxon>
        <taxon>Streptophyta</taxon>
        <taxon>Embryophyta</taxon>
        <taxon>Tracheophyta</taxon>
        <taxon>Spermatophyta</taxon>
        <taxon>Magnoliopsida</taxon>
        <taxon>eudicotyledons</taxon>
        <taxon>Gunneridae</taxon>
        <taxon>Pentapetalae</taxon>
        <taxon>rosids</taxon>
        <taxon>fabids</taxon>
        <taxon>Fabales</taxon>
        <taxon>Fabaceae</taxon>
        <taxon>Papilionoideae</taxon>
        <taxon>50 kb inversion clade</taxon>
        <taxon>NPAAA clade</taxon>
        <taxon>Hologalegina</taxon>
        <taxon>IRL clade</taxon>
        <taxon>Cicereae</taxon>
        <taxon>Cicer</taxon>
    </lineage>
</organism>
<dbReference type="STRING" id="3827.A0A1S2YWZ9"/>
<dbReference type="Proteomes" id="UP000087171">
    <property type="component" value="Chromosome Ca8"/>
</dbReference>
<dbReference type="PANTHER" id="PTHR31650:SF41">
    <property type="entry name" value="O-ACYLTRANSFERASE WSD1-LIKE ISOFORM X1"/>
    <property type="match status" value="1"/>
</dbReference>
<dbReference type="UniPathway" id="UPA00282"/>
<dbReference type="Pfam" id="PF03007">
    <property type="entry name" value="WS_DGAT_cat"/>
    <property type="match status" value="1"/>
</dbReference>
<dbReference type="PaxDb" id="3827-XP_004511283.1"/>
<feature type="domain" description="O-acyltransferase WSD1 C-terminal" evidence="13">
    <location>
        <begin position="302"/>
        <end position="448"/>
    </location>
</feature>
<dbReference type="InterPro" id="IPR045034">
    <property type="entry name" value="O-acyltransferase_WSD1-like"/>
</dbReference>
<dbReference type="Pfam" id="PF06974">
    <property type="entry name" value="WS_DGAT_C"/>
    <property type="match status" value="1"/>
</dbReference>
<dbReference type="OrthoDB" id="619536at2759"/>
<dbReference type="GO" id="GO:0019432">
    <property type="term" value="P:triglyceride biosynthetic process"/>
    <property type="evidence" value="ECO:0007669"/>
    <property type="project" value="UniProtKB-UniPathway"/>
</dbReference>
<keyword evidence="11" id="KW-1133">Transmembrane helix</keyword>
<keyword evidence="5" id="KW-0808">Transferase</keyword>